<name>A0AAD7MLR8_9AGAR</name>
<dbReference type="Proteomes" id="UP001215598">
    <property type="component" value="Unassembled WGS sequence"/>
</dbReference>
<organism evidence="1 2">
    <name type="scientific">Mycena metata</name>
    <dbReference type="NCBI Taxonomy" id="1033252"/>
    <lineage>
        <taxon>Eukaryota</taxon>
        <taxon>Fungi</taxon>
        <taxon>Dikarya</taxon>
        <taxon>Basidiomycota</taxon>
        <taxon>Agaricomycotina</taxon>
        <taxon>Agaricomycetes</taxon>
        <taxon>Agaricomycetidae</taxon>
        <taxon>Agaricales</taxon>
        <taxon>Marasmiineae</taxon>
        <taxon>Mycenaceae</taxon>
        <taxon>Mycena</taxon>
    </lineage>
</organism>
<reference evidence="1" key="1">
    <citation type="submission" date="2023-03" db="EMBL/GenBank/DDBJ databases">
        <title>Massive genome expansion in bonnet fungi (Mycena s.s.) driven by repeated elements and novel gene families across ecological guilds.</title>
        <authorList>
            <consortium name="Lawrence Berkeley National Laboratory"/>
            <person name="Harder C.B."/>
            <person name="Miyauchi S."/>
            <person name="Viragh M."/>
            <person name="Kuo A."/>
            <person name="Thoen E."/>
            <person name="Andreopoulos B."/>
            <person name="Lu D."/>
            <person name="Skrede I."/>
            <person name="Drula E."/>
            <person name="Henrissat B."/>
            <person name="Morin E."/>
            <person name="Kohler A."/>
            <person name="Barry K."/>
            <person name="LaButti K."/>
            <person name="Morin E."/>
            <person name="Salamov A."/>
            <person name="Lipzen A."/>
            <person name="Mereny Z."/>
            <person name="Hegedus B."/>
            <person name="Baldrian P."/>
            <person name="Stursova M."/>
            <person name="Weitz H."/>
            <person name="Taylor A."/>
            <person name="Grigoriev I.V."/>
            <person name="Nagy L.G."/>
            <person name="Martin F."/>
            <person name="Kauserud H."/>
        </authorList>
    </citation>
    <scope>NUCLEOTIDE SEQUENCE</scope>
    <source>
        <strain evidence="1">CBHHK182m</strain>
    </source>
</reference>
<comment type="caution">
    <text evidence="1">The sequence shown here is derived from an EMBL/GenBank/DDBJ whole genome shotgun (WGS) entry which is preliminary data.</text>
</comment>
<dbReference type="AlphaFoldDB" id="A0AAD7MLR8"/>
<evidence type="ECO:0000313" key="2">
    <source>
        <dbReference type="Proteomes" id="UP001215598"/>
    </source>
</evidence>
<evidence type="ECO:0008006" key="3">
    <source>
        <dbReference type="Google" id="ProtNLM"/>
    </source>
</evidence>
<accession>A0AAD7MLR8</accession>
<keyword evidence="2" id="KW-1185">Reference proteome</keyword>
<dbReference type="EMBL" id="JARKIB010000224">
    <property type="protein sequence ID" value="KAJ7722001.1"/>
    <property type="molecule type" value="Genomic_DNA"/>
</dbReference>
<dbReference type="Gene3D" id="3.80.10.10">
    <property type="entry name" value="Ribonuclease Inhibitor"/>
    <property type="match status" value="1"/>
</dbReference>
<evidence type="ECO:0000313" key="1">
    <source>
        <dbReference type="EMBL" id="KAJ7722001.1"/>
    </source>
</evidence>
<protein>
    <recommendedName>
        <fullName evidence="3">F-box domain-containing protein</fullName>
    </recommendedName>
</protein>
<sequence length="465" mass="52705">MALRSTMSTEQQSLILSVFPPEITQRIFGHCLLPQYGPRGPLVHRFGWSPSPREAPLLLAQICRQWRDICIESPNLWTSVGFDEKQPIEYLLTSLERAGDGVPLSLRIRASSSTAAIAMDLIIPYIHRWQRVHLILPVAELIRLHMHHCPLLEQLTLSAFEKETSQLTNPTLIQSAPLLSYADATNFPNLELPGRMNLLTILRIRAWDASQAMATLRLCPNLLDLACDYRNPYPHSFILQPPEPFELASLRILKVTDDQMLPFLITPNLERLHLHYTSRHEDNAGIPSDALGSFLARSGCDLLFLSMNGKRILHQWYLANLLHHANSVRHLRVTVADGVDVSCLMWTIAMPDCLPRLVHLEVRDPAAVIYPNRGQYDAMLEMLSQRQKHTSLERMELFLGRRTVGGPRTPPAAVMRELRGLEKIGLQVRITARNRPTSSSYVDVSLFDNFVGSAVEYAYIPPFEL</sequence>
<dbReference type="Gene3D" id="1.20.1280.50">
    <property type="match status" value="1"/>
</dbReference>
<gene>
    <name evidence="1" type="ORF">B0H16DRAFT_1601387</name>
</gene>
<proteinExistence type="predicted"/>
<dbReference type="InterPro" id="IPR032675">
    <property type="entry name" value="LRR_dom_sf"/>
</dbReference>